<evidence type="ECO:0000313" key="2">
    <source>
        <dbReference type="Proteomes" id="UP000315700"/>
    </source>
</evidence>
<keyword evidence="2" id="KW-1185">Reference proteome</keyword>
<gene>
    <name evidence="1" type="ORF">Pan44_02630</name>
</gene>
<dbReference type="RefSeq" id="WP_197453745.1">
    <property type="nucleotide sequence ID" value="NZ_CP036271.1"/>
</dbReference>
<name>A0A517S7Z8_9PLAN</name>
<dbReference type="EMBL" id="CP036271">
    <property type="protein sequence ID" value="QDT52254.1"/>
    <property type="molecule type" value="Genomic_DNA"/>
</dbReference>
<dbReference type="Gene3D" id="2.60.120.460">
    <property type="entry name" value="YjbQ-like"/>
    <property type="match status" value="1"/>
</dbReference>
<evidence type="ECO:0000313" key="1">
    <source>
        <dbReference type="EMBL" id="QDT52254.1"/>
    </source>
</evidence>
<reference evidence="1 2" key="1">
    <citation type="submission" date="2019-02" db="EMBL/GenBank/DDBJ databases">
        <title>Deep-cultivation of Planctomycetes and their phenomic and genomic characterization uncovers novel biology.</title>
        <authorList>
            <person name="Wiegand S."/>
            <person name="Jogler M."/>
            <person name="Boedeker C."/>
            <person name="Pinto D."/>
            <person name="Vollmers J."/>
            <person name="Rivas-Marin E."/>
            <person name="Kohn T."/>
            <person name="Peeters S.H."/>
            <person name="Heuer A."/>
            <person name="Rast P."/>
            <person name="Oberbeckmann S."/>
            <person name="Bunk B."/>
            <person name="Jeske O."/>
            <person name="Meyerdierks A."/>
            <person name="Storesund J.E."/>
            <person name="Kallscheuer N."/>
            <person name="Luecker S."/>
            <person name="Lage O.M."/>
            <person name="Pohl T."/>
            <person name="Merkel B.J."/>
            <person name="Hornburger P."/>
            <person name="Mueller R.-W."/>
            <person name="Bruemmer F."/>
            <person name="Labrenz M."/>
            <person name="Spormann A.M."/>
            <person name="Op den Camp H."/>
            <person name="Overmann J."/>
            <person name="Amann R."/>
            <person name="Jetten M.S.M."/>
            <person name="Mascher T."/>
            <person name="Medema M.H."/>
            <person name="Devos D.P."/>
            <person name="Kaster A.-K."/>
            <person name="Ovreas L."/>
            <person name="Rohde M."/>
            <person name="Galperin M.Y."/>
            <person name="Jogler C."/>
        </authorList>
    </citation>
    <scope>NUCLEOTIDE SEQUENCE [LARGE SCALE GENOMIC DNA]</scope>
    <source>
        <strain evidence="1 2">Pan44</strain>
    </source>
</reference>
<dbReference type="InParanoid" id="A0A517S7Z8"/>
<organism evidence="1 2">
    <name type="scientific">Caulifigura coniformis</name>
    <dbReference type="NCBI Taxonomy" id="2527983"/>
    <lineage>
        <taxon>Bacteria</taxon>
        <taxon>Pseudomonadati</taxon>
        <taxon>Planctomycetota</taxon>
        <taxon>Planctomycetia</taxon>
        <taxon>Planctomycetales</taxon>
        <taxon>Planctomycetaceae</taxon>
        <taxon>Caulifigura</taxon>
    </lineage>
</organism>
<dbReference type="SUPFAM" id="SSF111038">
    <property type="entry name" value="YjbQ-like"/>
    <property type="match status" value="1"/>
</dbReference>
<sequence length="50" mass="5710">MKSHTRHLTLELPERMGFLNITPLIQDELRASGIREGLCLVNGKHDELLL</sequence>
<dbReference type="AlphaFoldDB" id="A0A517S7Z8"/>
<dbReference type="KEGG" id="ccos:Pan44_02630"/>
<proteinExistence type="predicted"/>
<protein>
    <submittedName>
        <fullName evidence="1">Uncharacterized protein</fullName>
    </submittedName>
</protein>
<dbReference type="InterPro" id="IPR035917">
    <property type="entry name" value="YjbQ-like_sf"/>
</dbReference>
<accession>A0A517S7Z8</accession>
<dbReference type="Proteomes" id="UP000315700">
    <property type="component" value="Chromosome"/>
</dbReference>